<feature type="transmembrane region" description="Helical" evidence="1">
    <location>
        <begin position="300"/>
        <end position="324"/>
    </location>
</feature>
<name>A0A5S5ALE3_9FIRM</name>
<dbReference type="NCBIfam" id="TIGR02829">
    <property type="entry name" value="spore_III_AE"/>
    <property type="match status" value="1"/>
</dbReference>
<evidence type="ECO:0000256" key="1">
    <source>
        <dbReference type="SAM" id="Phobius"/>
    </source>
</evidence>
<evidence type="ECO:0000313" key="4">
    <source>
        <dbReference type="Proteomes" id="UP000322294"/>
    </source>
</evidence>
<keyword evidence="4" id="KW-1185">Reference proteome</keyword>
<feature type="transmembrane region" description="Helical" evidence="1">
    <location>
        <begin position="163"/>
        <end position="186"/>
    </location>
</feature>
<dbReference type="Pfam" id="PF09546">
    <property type="entry name" value="Spore_III_AE"/>
    <property type="match status" value="1"/>
</dbReference>
<accession>A0A5S5ALE3</accession>
<organism evidence="3 4">
    <name type="scientific">Thermosediminibacter litoriperuensis</name>
    <dbReference type="NCBI Taxonomy" id="291989"/>
    <lineage>
        <taxon>Bacteria</taxon>
        <taxon>Bacillati</taxon>
        <taxon>Bacillota</taxon>
        <taxon>Clostridia</taxon>
        <taxon>Thermosediminibacterales</taxon>
        <taxon>Thermosediminibacteraceae</taxon>
        <taxon>Thermosediminibacter</taxon>
    </lineage>
</organism>
<keyword evidence="2" id="KW-0732">Signal</keyword>
<keyword evidence="1" id="KW-0472">Membrane</keyword>
<sequence length="382" mass="41882">MKKVLFSLFIFLIIISPVTLAADDVEKQLENLDTQELDSFLRELNREYGDYVPSYDLKDLINTLRGNQRYDLRGLINGIIRYVFREITANYHLLAKLVALSVICAVLKNLQHGFEKDNIGRMAYSAVYLVLVVIAVQSFIIAINTGRDAISDMVSFVHALMPTVFTLLAAIGGMTSVSVFNPLIFIGITAASTWIKDIILPVIFFISVLSLVNNISDSFHVSHLAHLLRQVCVFLLGFFLSVFLGIMVVQGAAAATVDGISIRTAKFASKNFMPIVGGIFSDALDAVVGCSLILKNTVGLIGLLLIFIITLFPVIKILSIIFIYRLSAAIIQPVGEESIVRCLNDIGNSLTMVFVSVASVAMMFFIAMTIILASGNLAVMLR</sequence>
<evidence type="ECO:0000313" key="3">
    <source>
        <dbReference type="EMBL" id="TYP51632.1"/>
    </source>
</evidence>
<feature type="signal peptide" evidence="2">
    <location>
        <begin position="1"/>
        <end position="21"/>
    </location>
</feature>
<feature type="transmembrane region" description="Helical" evidence="1">
    <location>
        <begin position="272"/>
        <end position="294"/>
    </location>
</feature>
<dbReference type="EMBL" id="VNHO01000021">
    <property type="protein sequence ID" value="TYP51632.1"/>
    <property type="molecule type" value="Genomic_DNA"/>
</dbReference>
<comment type="caution">
    <text evidence="3">The sequence shown here is derived from an EMBL/GenBank/DDBJ whole genome shotgun (WGS) entry which is preliminary data.</text>
</comment>
<keyword evidence="1" id="KW-1133">Transmembrane helix</keyword>
<feature type="transmembrane region" description="Helical" evidence="1">
    <location>
        <begin position="198"/>
        <end position="215"/>
    </location>
</feature>
<evidence type="ECO:0000256" key="2">
    <source>
        <dbReference type="SAM" id="SignalP"/>
    </source>
</evidence>
<feature type="transmembrane region" description="Helical" evidence="1">
    <location>
        <begin position="227"/>
        <end position="260"/>
    </location>
</feature>
<keyword evidence="1" id="KW-0812">Transmembrane</keyword>
<dbReference type="AlphaFoldDB" id="A0A5S5ALE3"/>
<feature type="transmembrane region" description="Helical" evidence="1">
    <location>
        <begin position="350"/>
        <end position="373"/>
    </location>
</feature>
<proteinExistence type="predicted"/>
<dbReference type="OrthoDB" id="1706761at2"/>
<gene>
    <name evidence="3" type="ORF">LZ11_01842</name>
</gene>
<feature type="chain" id="PRO_5039676891" evidence="2">
    <location>
        <begin position="22"/>
        <end position="382"/>
    </location>
</feature>
<protein>
    <submittedName>
        <fullName evidence="3">Stage III sporulation protein AE</fullName>
    </submittedName>
</protein>
<feature type="transmembrane region" description="Helical" evidence="1">
    <location>
        <begin position="122"/>
        <end position="143"/>
    </location>
</feature>
<dbReference type="Proteomes" id="UP000322294">
    <property type="component" value="Unassembled WGS sequence"/>
</dbReference>
<reference evidence="3 4" key="1">
    <citation type="submission" date="2019-07" db="EMBL/GenBank/DDBJ databases">
        <title>Genomic Encyclopedia of Type Strains, Phase I: the one thousand microbial genomes (KMG-I) project.</title>
        <authorList>
            <person name="Kyrpides N."/>
        </authorList>
    </citation>
    <scope>NUCLEOTIDE SEQUENCE [LARGE SCALE GENOMIC DNA]</scope>
    <source>
        <strain evidence="3 4">DSM 16647</strain>
    </source>
</reference>
<dbReference type="InterPro" id="IPR014194">
    <property type="entry name" value="Spore_III_AE"/>
</dbReference>